<protein>
    <submittedName>
        <fullName evidence="7">Uncharacterized protein</fullName>
    </submittedName>
</protein>
<dbReference type="GO" id="GO:0003677">
    <property type="term" value="F:DNA binding"/>
    <property type="evidence" value="ECO:0007669"/>
    <property type="project" value="UniProtKB-KW"/>
</dbReference>
<keyword evidence="8" id="KW-1185">Reference proteome</keyword>
<dbReference type="eggNOG" id="ENOG502RVTY">
    <property type="taxonomic scope" value="Eukaryota"/>
</dbReference>
<keyword evidence="4" id="KW-0238">DNA-binding</keyword>
<dbReference type="VEuPathDB" id="FungiDB:AN2700"/>
<dbReference type="HOGENOM" id="CLU_011409_13_3_1"/>
<keyword evidence="3" id="KW-0805">Transcription regulation</keyword>
<dbReference type="AlphaFoldDB" id="Q5B9T0"/>
<evidence type="ECO:0000256" key="1">
    <source>
        <dbReference type="ARBA" id="ARBA00022723"/>
    </source>
</evidence>
<dbReference type="EMBL" id="BN001306">
    <property type="protein sequence ID" value="CBF84187.1"/>
    <property type="molecule type" value="Genomic_DNA"/>
</dbReference>
<organism evidence="7 8">
    <name type="scientific">Emericella nidulans (strain FGSC A4 / ATCC 38163 / CBS 112.46 / NRRL 194 / M139)</name>
    <name type="common">Aspergillus nidulans</name>
    <dbReference type="NCBI Taxonomy" id="227321"/>
    <lineage>
        <taxon>Eukaryota</taxon>
        <taxon>Fungi</taxon>
        <taxon>Dikarya</taxon>
        <taxon>Ascomycota</taxon>
        <taxon>Pezizomycotina</taxon>
        <taxon>Eurotiomycetes</taxon>
        <taxon>Eurotiomycetidae</taxon>
        <taxon>Eurotiales</taxon>
        <taxon>Aspergillaceae</taxon>
        <taxon>Aspergillus</taxon>
        <taxon>Aspergillus subgen. Nidulantes</taxon>
    </lineage>
</organism>
<dbReference type="OMA" id="ESWPHRE"/>
<dbReference type="Pfam" id="PF11951">
    <property type="entry name" value="Fungal_trans_2"/>
    <property type="match status" value="1"/>
</dbReference>
<evidence type="ECO:0000256" key="5">
    <source>
        <dbReference type="ARBA" id="ARBA00023163"/>
    </source>
</evidence>
<dbReference type="InParanoid" id="Q5B9T0"/>
<dbReference type="GO" id="GO:0046872">
    <property type="term" value="F:metal ion binding"/>
    <property type="evidence" value="ECO:0007669"/>
    <property type="project" value="UniProtKB-KW"/>
</dbReference>
<keyword evidence="5" id="KW-0804">Transcription</keyword>
<evidence type="ECO:0000256" key="4">
    <source>
        <dbReference type="ARBA" id="ARBA00023125"/>
    </source>
</evidence>
<dbReference type="GO" id="GO:0005634">
    <property type="term" value="C:nucleus"/>
    <property type="evidence" value="ECO:0000318"/>
    <property type="project" value="GO_Central"/>
</dbReference>
<dbReference type="InterPro" id="IPR021858">
    <property type="entry name" value="Fun_TF"/>
</dbReference>
<accession>Q5B9T0</accession>
<name>Q5B9T0_EMENI</name>
<dbReference type="GO" id="GO:0006357">
    <property type="term" value="P:regulation of transcription by RNA polymerase II"/>
    <property type="evidence" value="ECO:0000318"/>
    <property type="project" value="GO_Central"/>
</dbReference>
<evidence type="ECO:0000256" key="2">
    <source>
        <dbReference type="ARBA" id="ARBA00022833"/>
    </source>
</evidence>
<gene>
    <name evidence="7" type="ORF">ANIA_02700</name>
</gene>
<dbReference type="InterPro" id="IPR052360">
    <property type="entry name" value="Transcr_Regulatory_Proteins"/>
</dbReference>
<accession>C8VKB8</accession>
<keyword evidence="2" id="KW-0862">Zinc</keyword>
<dbReference type="GeneID" id="2874517"/>
<reference evidence="8" key="1">
    <citation type="journal article" date="2005" name="Nature">
        <title>Sequencing of Aspergillus nidulans and comparative analysis with A. fumigatus and A. oryzae.</title>
        <authorList>
            <person name="Galagan J.E."/>
            <person name="Calvo S.E."/>
            <person name="Cuomo C."/>
            <person name="Ma L.J."/>
            <person name="Wortman J.R."/>
            <person name="Batzoglou S."/>
            <person name="Lee S.I."/>
            <person name="Basturkmen M."/>
            <person name="Spevak C.C."/>
            <person name="Clutterbuck J."/>
            <person name="Kapitonov V."/>
            <person name="Jurka J."/>
            <person name="Scazzocchio C."/>
            <person name="Farman M."/>
            <person name="Butler J."/>
            <person name="Purcell S."/>
            <person name="Harris S."/>
            <person name="Braus G.H."/>
            <person name="Draht O."/>
            <person name="Busch S."/>
            <person name="D'Enfert C."/>
            <person name="Bouchier C."/>
            <person name="Goldman G.H."/>
            <person name="Bell-Pedersen D."/>
            <person name="Griffiths-Jones S."/>
            <person name="Doonan J.H."/>
            <person name="Yu J."/>
            <person name="Vienken K."/>
            <person name="Pain A."/>
            <person name="Freitag M."/>
            <person name="Selker E.U."/>
            <person name="Archer D.B."/>
            <person name="Penalva M.A."/>
            <person name="Oakley B.R."/>
            <person name="Momany M."/>
            <person name="Tanaka T."/>
            <person name="Kumagai T."/>
            <person name="Asai K."/>
            <person name="Machida M."/>
            <person name="Nierman W.C."/>
            <person name="Denning D.W."/>
            <person name="Caddick M."/>
            <person name="Hynes M."/>
            <person name="Paoletti M."/>
            <person name="Fischer R."/>
            <person name="Miller B."/>
            <person name="Dyer P."/>
            <person name="Sachs M.S."/>
            <person name="Osmani S.A."/>
            <person name="Birren B.W."/>
        </authorList>
    </citation>
    <scope>NUCLEOTIDE SEQUENCE [LARGE SCALE GENOMIC DNA]</scope>
    <source>
        <strain evidence="8">FGSC A4 / ATCC 38163 / CBS 112.46 / NRRL 194 / M139</strain>
    </source>
</reference>
<sequence length="417" mass="47196">MALSEYRFRALLPDKSAEERRFFNYFYSFTIPMMSGWLDHRMWNCLALQMCQSEPAVCHAVIALGALQEVSETAAVPVIAEDMSNRTQRFALVQYTRSIGYLVSRMRSGSNDPHVKSTVLLCCLLFIAFELIRGNFGRAVTHLQNGLRVLGTRKLNYHTLYQTHPAFEQDIDRSLAAAMVHLDLQSAHFGLSETHTPLDLATLAVDQVTRPDPTIMEFNCIQDACFARDRTLHQIVTFVNFCETLSAAELAANYAVLLKEQQKQQVQLASFAQGLRHFEQKMLDLTALRSKDLQSLDLLRMHHTGVSLIIDVCLIKDPGVIRDMYSERFSEVVDLAEKITAGVQDRAREAGPRPTLMMETAVIGPLYYIIQKCGNKEIAKRALRALEEWPHREGMWDSVQAAEMAREAMEVYEGNGS</sequence>
<evidence type="ECO:0000313" key="8">
    <source>
        <dbReference type="Proteomes" id="UP000000560"/>
    </source>
</evidence>
<dbReference type="RefSeq" id="XP_660304.1">
    <property type="nucleotide sequence ID" value="XM_655212.1"/>
</dbReference>
<dbReference type="KEGG" id="ani:ANIA_02700"/>
<proteinExistence type="predicted"/>
<dbReference type="PANTHER" id="PTHR36206:SF16">
    <property type="entry name" value="TRANSCRIPTION FACTOR DOMAIN-CONTAINING PROTEIN-RELATED"/>
    <property type="match status" value="1"/>
</dbReference>
<keyword evidence="6" id="KW-0539">Nucleus</keyword>
<evidence type="ECO:0000313" key="7">
    <source>
        <dbReference type="EMBL" id="CBF84187.1"/>
    </source>
</evidence>
<dbReference type="OrthoDB" id="3172332at2759"/>
<evidence type="ECO:0000256" key="3">
    <source>
        <dbReference type="ARBA" id="ARBA00023015"/>
    </source>
</evidence>
<reference evidence="8" key="2">
    <citation type="journal article" date="2009" name="Fungal Genet. Biol.">
        <title>The 2008 update of the Aspergillus nidulans genome annotation: a community effort.</title>
        <authorList>
            <person name="Wortman J.R."/>
            <person name="Gilsenan J.M."/>
            <person name="Joardar V."/>
            <person name="Deegan J."/>
            <person name="Clutterbuck J."/>
            <person name="Andersen M.R."/>
            <person name="Archer D."/>
            <person name="Bencina M."/>
            <person name="Braus G."/>
            <person name="Coutinho P."/>
            <person name="von Dohren H."/>
            <person name="Doonan J."/>
            <person name="Driessen A.J."/>
            <person name="Durek P."/>
            <person name="Espeso E."/>
            <person name="Fekete E."/>
            <person name="Flipphi M."/>
            <person name="Estrada C.G."/>
            <person name="Geysens S."/>
            <person name="Goldman G."/>
            <person name="de Groot P.W."/>
            <person name="Hansen K."/>
            <person name="Harris S.D."/>
            <person name="Heinekamp T."/>
            <person name="Helmstaedt K."/>
            <person name="Henrissat B."/>
            <person name="Hofmann G."/>
            <person name="Homan T."/>
            <person name="Horio T."/>
            <person name="Horiuchi H."/>
            <person name="James S."/>
            <person name="Jones M."/>
            <person name="Karaffa L."/>
            <person name="Karanyi Z."/>
            <person name="Kato M."/>
            <person name="Keller N."/>
            <person name="Kelly D.E."/>
            <person name="Kiel J.A."/>
            <person name="Kim J.M."/>
            <person name="van der Klei I.J."/>
            <person name="Klis F.M."/>
            <person name="Kovalchuk A."/>
            <person name="Krasevec N."/>
            <person name="Kubicek C.P."/>
            <person name="Liu B."/>
            <person name="Maccabe A."/>
            <person name="Meyer V."/>
            <person name="Mirabito P."/>
            <person name="Miskei M."/>
            <person name="Mos M."/>
            <person name="Mullins J."/>
            <person name="Nelson D.R."/>
            <person name="Nielsen J."/>
            <person name="Oakley B.R."/>
            <person name="Osmani S.A."/>
            <person name="Pakula T."/>
            <person name="Paszewski A."/>
            <person name="Paulsen I."/>
            <person name="Pilsyk S."/>
            <person name="Pocsi I."/>
            <person name="Punt P.J."/>
            <person name="Ram A.F."/>
            <person name="Ren Q."/>
            <person name="Robellet X."/>
            <person name="Robson G."/>
            <person name="Seiboth B."/>
            <person name="van Solingen P."/>
            <person name="Specht T."/>
            <person name="Sun J."/>
            <person name="Taheri-Talesh N."/>
            <person name="Takeshita N."/>
            <person name="Ussery D."/>
            <person name="vanKuyk P.A."/>
            <person name="Visser H."/>
            <person name="van de Vondervoort P.J."/>
            <person name="de Vries R.P."/>
            <person name="Walton J."/>
            <person name="Xiang X."/>
            <person name="Xiong Y."/>
            <person name="Zeng A.P."/>
            <person name="Brandt B.W."/>
            <person name="Cornell M.J."/>
            <person name="van den Hondel C.A."/>
            <person name="Visser J."/>
            <person name="Oliver S.G."/>
            <person name="Turner G."/>
        </authorList>
    </citation>
    <scope>GENOME REANNOTATION</scope>
    <source>
        <strain evidence="8">FGSC A4 / ATCC 38163 / CBS 112.46 / NRRL 194 / M139</strain>
    </source>
</reference>
<dbReference type="Proteomes" id="UP000000560">
    <property type="component" value="Chromosome VI"/>
</dbReference>
<evidence type="ECO:0000256" key="6">
    <source>
        <dbReference type="ARBA" id="ARBA00023242"/>
    </source>
</evidence>
<keyword evidence="1" id="KW-0479">Metal-binding</keyword>
<dbReference type="PANTHER" id="PTHR36206">
    <property type="entry name" value="ASPERCRYPTIN BIOSYNTHESIS CLUSTER-SPECIFIC TRANSCRIPTION REGULATOR ATNN-RELATED"/>
    <property type="match status" value="1"/>
</dbReference>